<dbReference type="GO" id="GO:0003887">
    <property type="term" value="F:DNA-directed DNA polymerase activity"/>
    <property type="evidence" value="ECO:0007669"/>
    <property type="project" value="UniProtKB-KW"/>
</dbReference>
<feature type="region of interest" description="Disordered" evidence="11">
    <location>
        <begin position="1"/>
        <end position="77"/>
    </location>
</feature>
<keyword evidence="7" id="KW-0695">RNA-directed DNA polymerase</keyword>
<dbReference type="InterPro" id="IPR016197">
    <property type="entry name" value="Chromo-like_dom_sf"/>
</dbReference>
<feature type="compositionally biased region" description="Basic residues" evidence="11">
    <location>
        <begin position="1"/>
        <end position="19"/>
    </location>
</feature>
<dbReference type="Pfam" id="PF24626">
    <property type="entry name" value="SH3_Tf2-1"/>
    <property type="match status" value="1"/>
</dbReference>
<evidence type="ECO:0000313" key="14">
    <source>
        <dbReference type="Proteomes" id="UP000237271"/>
    </source>
</evidence>
<evidence type="ECO:0000256" key="5">
    <source>
        <dbReference type="ARBA" id="ARBA00022842"/>
    </source>
</evidence>
<dbReference type="InterPro" id="IPR036397">
    <property type="entry name" value="RNaseH_sf"/>
</dbReference>
<dbReference type="SUPFAM" id="SSF53098">
    <property type="entry name" value="Ribonuclease H-like"/>
    <property type="match status" value="1"/>
</dbReference>
<evidence type="ECO:0000313" key="13">
    <source>
        <dbReference type="EMBL" id="POM64561.1"/>
    </source>
</evidence>
<evidence type="ECO:0000256" key="2">
    <source>
        <dbReference type="ARBA" id="ARBA00022723"/>
    </source>
</evidence>
<feature type="compositionally biased region" description="Basic and acidic residues" evidence="11">
    <location>
        <begin position="289"/>
        <end position="299"/>
    </location>
</feature>
<gene>
    <name evidence="13" type="ORF">PHPALM_19882</name>
</gene>
<feature type="region of interest" description="Disordered" evidence="11">
    <location>
        <begin position="289"/>
        <end position="309"/>
    </location>
</feature>
<dbReference type="InterPro" id="IPR012337">
    <property type="entry name" value="RNaseH-like_sf"/>
</dbReference>
<keyword evidence="6" id="KW-0229">DNA integration</keyword>
<keyword evidence="10" id="KW-0233">DNA recombination</keyword>
<dbReference type="InterPro" id="IPR000953">
    <property type="entry name" value="Chromo/chromo_shadow_dom"/>
</dbReference>
<dbReference type="GO" id="GO:0004190">
    <property type="term" value="F:aspartic-type endopeptidase activity"/>
    <property type="evidence" value="ECO:0007669"/>
    <property type="project" value="UniProtKB-KW"/>
</dbReference>
<feature type="region of interest" description="Disordered" evidence="11">
    <location>
        <begin position="407"/>
        <end position="459"/>
    </location>
</feature>
<organism evidence="13 14">
    <name type="scientific">Phytophthora palmivora</name>
    <dbReference type="NCBI Taxonomy" id="4796"/>
    <lineage>
        <taxon>Eukaryota</taxon>
        <taxon>Sar</taxon>
        <taxon>Stramenopiles</taxon>
        <taxon>Oomycota</taxon>
        <taxon>Peronosporomycetes</taxon>
        <taxon>Peronosporales</taxon>
        <taxon>Peronosporaceae</taxon>
        <taxon>Phytophthora</taxon>
    </lineage>
</organism>
<dbReference type="InterPro" id="IPR041588">
    <property type="entry name" value="Integrase_H2C2"/>
</dbReference>
<protein>
    <recommendedName>
        <fullName evidence="12">Chromo domain-containing protein</fullName>
    </recommendedName>
</protein>
<dbReference type="SUPFAM" id="SSF54160">
    <property type="entry name" value="Chromo domain-like"/>
    <property type="match status" value="1"/>
</dbReference>
<evidence type="ECO:0000256" key="1">
    <source>
        <dbReference type="ARBA" id="ARBA00022670"/>
    </source>
</evidence>
<keyword evidence="4" id="KW-0378">Hydrolase</keyword>
<dbReference type="GO" id="GO:0003677">
    <property type="term" value="F:DNA binding"/>
    <property type="evidence" value="ECO:0007669"/>
    <property type="project" value="UniProtKB-KW"/>
</dbReference>
<keyword evidence="1" id="KW-0645">Protease</keyword>
<evidence type="ECO:0000256" key="10">
    <source>
        <dbReference type="ARBA" id="ARBA00023172"/>
    </source>
</evidence>
<dbReference type="PROSITE" id="PS50013">
    <property type="entry name" value="CHROMO_2"/>
    <property type="match status" value="1"/>
</dbReference>
<keyword evidence="9" id="KW-0238">DNA-binding</keyword>
<dbReference type="AlphaFoldDB" id="A0A2P4XG89"/>
<dbReference type="OrthoDB" id="121608at2759"/>
<dbReference type="Pfam" id="PF17921">
    <property type="entry name" value="Integrase_H2C2"/>
    <property type="match status" value="1"/>
</dbReference>
<evidence type="ECO:0000256" key="9">
    <source>
        <dbReference type="ARBA" id="ARBA00023125"/>
    </source>
</evidence>
<keyword evidence="14" id="KW-1185">Reference proteome</keyword>
<keyword evidence="5" id="KW-0460">Magnesium</keyword>
<dbReference type="CDD" id="cd00024">
    <property type="entry name" value="CD_CSD"/>
    <property type="match status" value="1"/>
</dbReference>
<evidence type="ECO:0000256" key="3">
    <source>
        <dbReference type="ARBA" id="ARBA00022750"/>
    </source>
</evidence>
<dbReference type="FunFam" id="1.10.340.70:FF:000001">
    <property type="entry name" value="Retrovirus-related Pol polyprotein from transposon gypsy-like Protein"/>
    <property type="match status" value="1"/>
</dbReference>
<evidence type="ECO:0000256" key="6">
    <source>
        <dbReference type="ARBA" id="ARBA00022908"/>
    </source>
</evidence>
<keyword evidence="3" id="KW-0064">Aspartyl protease</keyword>
<dbReference type="Gene3D" id="2.40.50.40">
    <property type="match status" value="1"/>
</dbReference>
<dbReference type="Proteomes" id="UP000237271">
    <property type="component" value="Unassembled WGS sequence"/>
</dbReference>
<reference evidence="13 14" key="1">
    <citation type="journal article" date="2017" name="Genome Biol. Evol.">
        <title>Phytophthora megakarya and P. palmivora, closely related causal agents of cacao black pod rot, underwent increases in genome sizes and gene numbers by different mechanisms.</title>
        <authorList>
            <person name="Ali S.S."/>
            <person name="Shao J."/>
            <person name="Lary D.J."/>
            <person name="Kronmiller B."/>
            <person name="Shen D."/>
            <person name="Strem M.D."/>
            <person name="Amoako-Attah I."/>
            <person name="Akrofi A.Y."/>
            <person name="Begoude B.A."/>
            <person name="Ten Hoopen G.M."/>
            <person name="Coulibaly K."/>
            <person name="Kebe B.I."/>
            <person name="Melnick R.L."/>
            <person name="Guiltinan M.J."/>
            <person name="Tyler B.M."/>
            <person name="Meinhardt L.W."/>
            <person name="Bailey B.A."/>
        </authorList>
    </citation>
    <scope>NUCLEOTIDE SEQUENCE [LARGE SCALE GENOMIC DNA]</scope>
    <source>
        <strain evidence="14">sbr112.9</strain>
    </source>
</reference>
<comment type="caution">
    <text evidence="13">The sequence shown here is derived from an EMBL/GenBank/DDBJ whole genome shotgun (WGS) entry which is preliminary data.</text>
</comment>
<accession>A0A2P4XG89</accession>
<keyword evidence="8" id="KW-0808">Transferase</keyword>
<feature type="domain" description="Chromo" evidence="12">
    <location>
        <begin position="568"/>
        <end position="618"/>
    </location>
</feature>
<name>A0A2P4XG89_9STRA</name>
<dbReference type="GO" id="GO:0003964">
    <property type="term" value="F:RNA-directed DNA polymerase activity"/>
    <property type="evidence" value="ECO:0007669"/>
    <property type="project" value="UniProtKB-KW"/>
</dbReference>
<keyword evidence="8" id="KW-0548">Nucleotidyltransferase</keyword>
<dbReference type="InterPro" id="IPR050951">
    <property type="entry name" value="Retrovirus_Pol_polyprotein"/>
</dbReference>
<dbReference type="Gene3D" id="3.30.420.10">
    <property type="entry name" value="Ribonuclease H-like superfamily/Ribonuclease H"/>
    <property type="match status" value="1"/>
</dbReference>
<evidence type="ECO:0000256" key="11">
    <source>
        <dbReference type="SAM" id="MobiDB-lite"/>
    </source>
</evidence>
<dbReference type="PANTHER" id="PTHR37984:SF5">
    <property type="entry name" value="PROTEIN NYNRIN-LIKE"/>
    <property type="match status" value="1"/>
</dbReference>
<dbReference type="GO" id="GO:0015074">
    <property type="term" value="P:DNA integration"/>
    <property type="evidence" value="ECO:0007669"/>
    <property type="project" value="UniProtKB-KW"/>
</dbReference>
<keyword evidence="8" id="KW-0239">DNA-directed DNA polymerase</keyword>
<dbReference type="GO" id="GO:0006508">
    <property type="term" value="P:proteolysis"/>
    <property type="evidence" value="ECO:0007669"/>
    <property type="project" value="UniProtKB-KW"/>
</dbReference>
<evidence type="ECO:0000256" key="7">
    <source>
        <dbReference type="ARBA" id="ARBA00022918"/>
    </source>
</evidence>
<dbReference type="PANTHER" id="PTHR37984">
    <property type="entry name" value="PROTEIN CBG26694"/>
    <property type="match status" value="1"/>
</dbReference>
<keyword evidence="2" id="KW-0479">Metal-binding</keyword>
<dbReference type="GO" id="GO:0006310">
    <property type="term" value="P:DNA recombination"/>
    <property type="evidence" value="ECO:0007669"/>
    <property type="project" value="UniProtKB-KW"/>
</dbReference>
<feature type="compositionally biased region" description="Basic and acidic residues" evidence="11">
    <location>
        <begin position="32"/>
        <end position="44"/>
    </location>
</feature>
<sequence length="618" mass="70534">MTRAKKQTSHHQQTRKTRLSQKQEPDLNSELEIQRHQPARRIETSDEAEFGDTQPSSQGNEVELNASRAPSADDIDPAVVQAERHRRIDRAQDEELRLPERRAESTFETPVKWPDDFVLSEDGLLYRHNRSLRRGGDDEPSLNLRLVVPTTMVDEVLQNCHNSVEGGHQGIVRTYHRVKSDYYWIGLYADVVRHVQSCEDCCTSKSKPHLRGYSPGNIVSDRPFHIVSMDFVIPLPRTRRGNTALLPFRDHFTGFVIAKTMAETGALEVAKVFEGNVFQKFGAPSLVRHDGDPSRDQGHAELQANGQQERSVKTMIQTVRVYVEDPLQADWDDIAEKMVYAINNSRDSTRDPILPGAWLGRTINNEGYDGSGKGKIARLIWSLQQANRKREVALRLAAEYQLKEKARRAKEHNESLSRVERRATAQARDNSETAELGGASAESVEATAESMGTPAEPTKPLFKEGDQAWLFMERVKQGLTKKLAHRWHGPFRVKRKVEEFAYELELPDKSGYRFYPVIHVSRLKKGVDTKKRPTTRVIAELEEDQRFDFDEELLPEDSWEPDEGASQYEVEAILDDELPLSTSTARNERRFKVKWVGYEEPSWETLSNLSCGGLLFDY</sequence>
<dbReference type="GO" id="GO:0046872">
    <property type="term" value="F:metal ion binding"/>
    <property type="evidence" value="ECO:0007669"/>
    <property type="project" value="UniProtKB-KW"/>
</dbReference>
<dbReference type="Gene3D" id="1.10.340.70">
    <property type="match status" value="1"/>
</dbReference>
<proteinExistence type="predicted"/>
<evidence type="ECO:0000256" key="4">
    <source>
        <dbReference type="ARBA" id="ARBA00022801"/>
    </source>
</evidence>
<dbReference type="InterPro" id="IPR056924">
    <property type="entry name" value="SH3_Tf2-1"/>
</dbReference>
<feature type="compositionally biased region" description="Low complexity" evidence="11">
    <location>
        <begin position="439"/>
        <end position="450"/>
    </location>
</feature>
<evidence type="ECO:0000256" key="8">
    <source>
        <dbReference type="ARBA" id="ARBA00022932"/>
    </source>
</evidence>
<evidence type="ECO:0000259" key="12">
    <source>
        <dbReference type="PROSITE" id="PS50013"/>
    </source>
</evidence>
<dbReference type="EMBL" id="NCKW01011078">
    <property type="protein sequence ID" value="POM64561.1"/>
    <property type="molecule type" value="Genomic_DNA"/>
</dbReference>
<feature type="compositionally biased region" description="Basic and acidic residues" evidence="11">
    <location>
        <begin position="411"/>
        <end position="423"/>
    </location>
</feature>